<comment type="caution">
    <text evidence="1">The sequence shown here is derived from an EMBL/GenBank/DDBJ whole genome shotgun (WGS) entry which is preliminary data.</text>
</comment>
<keyword evidence="1" id="KW-0808">Transferase</keyword>
<keyword evidence="1" id="KW-0328">Glycosyltransferase</keyword>
<dbReference type="Proteomes" id="UP001168380">
    <property type="component" value="Unassembled WGS sequence"/>
</dbReference>
<dbReference type="InterPro" id="IPR029044">
    <property type="entry name" value="Nucleotide-diphossugar_trans"/>
</dbReference>
<name>A0ABT8TIE7_9GAMM</name>
<keyword evidence="2" id="KW-1185">Reference proteome</keyword>
<dbReference type="GO" id="GO:0016757">
    <property type="term" value="F:glycosyltransferase activity"/>
    <property type="evidence" value="ECO:0007669"/>
    <property type="project" value="UniProtKB-KW"/>
</dbReference>
<dbReference type="EC" id="2.4.-.-" evidence="1"/>
<proteinExistence type="predicted"/>
<dbReference type="Gene3D" id="3.90.550.10">
    <property type="entry name" value="Spore Coat Polysaccharide Biosynthesis Protein SpsA, Chain A"/>
    <property type="match status" value="1"/>
</dbReference>
<sequence length="279" mass="32734">MTILVRDEEELIRANLDYHLSRGVDFIVATDNRSQDSTADILREYEKRGVLHYIFEPDDDYSQDQWVTRMARIAAEQYKADWIMHVDADEFWWPSDGRKIPKILESVDNSIDGLIVPRSNFVPIENYDDRSPFFTQLTVREKKSLNPLGRPLPPKVCHRGTSDIKVSQGNHSFGFENRAPRTEQCGNILIFHFQKRGFKQFQKRIQQGGAAYDRNQRLNKAVGDTWRELYELDRKGELQEYFTDSTYTDEEIKQGIVNESLVSDTRFMLYMTELYGQQQ</sequence>
<dbReference type="Pfam" id="PF13704">
    <property type="entry name" value="Glyco_tranf_2_4"/>
    <property type="match status" value="1"/>
</dbReference>
<accession>A0ABT8TIE7</accession>
<organism evidence="1 2">
    <name type="scientific">Gilvimarinus algae</name>
    <dbReference type="NCBI Taxonomy" id="3058037"/>
    <lineage>
        <taxon>Bacteria</taxon>
        <taxon>Pseudomonadati</taxon>
        <taxon>Pseudomonadota</taxon>
        <taxon>Gammaproteobacteria</taxon>
        <taxon>Cellvibrionales</taxon>
        <taxon>Cellvibrionaceae</taxon>
        <taxon>Gilvimarinus</taxon>
    </lineage>
</organism>
<protein>
    <submittedName>
        <fullName evidence="1">Glycosyltransferase family 2 protein</fullName>
        <ecNumber evidence="1">2.4.-.-</ecNumber>
    </submittedName>
</protein>
<gene>
    <name evidence="1" type="ORF">QWI16_13845</name>
</gene>
<reference evidence="1" key="1">
    <citation type="submission" date="2023-07" db="EMBL/GenBank/DDBJ databases">
        <title>Gilvimarinus algae sp. nov., isolated from the surface of Kelp.</title>
        <authorList>
            <person name="Sun Y.Y."/>
            <person name="Gong Y."/>
            <person name="Du Z.J."/>
        </authorList>
    </citation>
    <scope>NUCLEOTIDE SEQUENCE</scope>
    <source>
        <strain evidence="1">SDUM040014</strain>
    </source>
</reference>
<dbReference type="SUPFAM" id="SSF53448">
    <property type="entry name" value="Nucleotide-diphospho-sugar transferases"/>
    <property type="match status" value="1"/>
</dbReference>
<dbReference type="EMBL" id="JAULRT010000060">
    <property type="protein sequence ID" value="MDO3383259.1"/>
    <property type="molecule type" value="Genomic_DNA"/>
</dbReference>
<evidence type="ECO:0000313" key="2">
    <source>
        <dbReference type="Proteomes" id="UP001168380"/>
    </source>
</evidence>
<evidence type="ECO:0000313" key="1">
    <source>
        <dbReference type="EMBL" id="MDO3383259.1"/>
    </source>
</evidence>